<keyword evidence="3 5" id="KW-1133">Transmembrane helix</keyword>
<dbReference type="PANTHER" id="PTHR46141">
    <property type="entry name" value="SODIUM LEAK CHANNEL NON-SELECTIVE PROTEIN"/>
    <property type="match status" value="1"/>
</dbReference>
<sequence length="303" mass="34973">MVIILFRFLTLSGKHDTLKMLMLTVVMSLLKSFFIIAVLILLMISYSLAGVILFGTVKYGEALNRHANFKTSFNAMILLFRTTTGEDWNKIMHDCMLSKPYCTETPATPNFWQTDCGNSASALIYFISFYVIVTFVFLNLFIAVIIENFSLFYSSDEDSLISNTDLRDFQLTWNLVDKYRKGVLSVRQAKLVLRLLKGRLEVDSGSLLFKHMCCEIEKLRNGCDVSFHDALGVLAYRSVDISRSLQLEELLEREELEYQIEEEVAIQTIRDWFTNLRKKRAEREWIRHLEQGGIPLAGWCPVL</sequence>
<feature type="transmembrane region" description="Helical" evidence="5">
    <location>
        <begin position="21"/>
        <end position="54"/>
    </location>
</feature>
<name>A0A9W9ZT68_9CNID</name>
<dbReference type="AlphaFoldDB" id="A0A9W9ZT68"/>
<comment type="subcellular location">
    <subcellularLocation>
        <location evidence="1">Membrane</location>
        <topology evidence="1">Multi-pass membrane protein</topology>
    </subcellularLocation>
</comment>
<dbReference type="SUPFAM" id="SSF81324">
    <property type="entry name" value="Voltage-gated potassium channels"/>
    <property type="match status" value="1"/>
</dbReference>
<evidence type="ECO:0000313" key="7">
    <source>
        <dbReference type="EMBL" id="KAJ7386603.1"/>
    </source>
</evidence>
<evidence type="ECO:0000256" key="4">
    <source>
        <dbReference type="ARBA" id="ARBA00023136"/>
    </source>
</evidence>
<evidence type="ECO:0000256" key="2">
    <source>
        <dbReference type="ARBA" id="ARBA00022692"/>
    </source>
</evidence>
<keyword evidence="4 5" id="KW-0472">Membrane</keyword>
<protein>
    <recommendedName>
        <fullName evidence="6">Ion transport domain-containing protein</fullName>
    </recommendedName>
</protein>
<feature type="transmembrane region" description="Helical" evidence="5">
    <location>
        <begin position="122"/>
        <end position="146"/>
    </location>
</feature>
<keyword evidence="8" id="KW-1185">Reference proteome</keyword>
<dbReference type="InterPro" id="IPR005821">
    <property type="entry name" value="Ion_trans_dom"/>
</dbReference>
<dbReference type="GO" id="GO:0005261">
    <property type="term" value="F:monoatomic cation channel activity"/>
    <property type="evidence" value="ECO:0007669"/>
    <property type="project" value="InterPro"/>
</dbReference>
<reference evidence="7" key="1">
    <citation type="submission" date="2023-01" db="EMBL/GenBank/DDBJ databases">
        <title>Genome assembly of the deep-sea coral Lophelia pertusa.</title>
        <authorList>
            <person name="Herrera S."/>
            <person name="Cordes E."/>
        </authorList>
    </citation>
    <scope>NUCLEOTIDE SEQUENCE</scope>
    <source>
        <strain evidence="7">USNM1676648</strain>
        <tissue evidence="7">Polyp</tissue>
    </source>
</reference>
<evidence type="ECO:0000256" key="1">
    <source>
        <dbReference type="ARBA" id="ARBA00004141"/>
    </source>
</evidence>
<dbReference type="OrthoDB" id="10069766at2759"/>
<feature type="domain" description="Ion transport" evidence="6">
    <location>
        <begin position="3"/>
        <end position="155"/>
    </location>
</feature>
<proteinExistence type="predicted"/>
<dbReference type="EMBL" id="MU825876">
    <property type="protein sequence ID" value="KAJ7386603.1"/>
    <property type="molecule type" value="Genomic_DNA"/>
</dbReference>
<comment type="caution">
    <text evidence="7">The sequence shown here is derived from an EMBL/GenBank/DDBJ whole genome shotgun (WGS) entry which is preliminary data.</text>
</comment>
<evidence type="ECO:0000313" key="8">
    <source>
        <dbReference type="Proteomes" id="UP001163046"/>
    </source>
</evidence>
<evidence type="ECO:0000259" key="6">
    <source>
        <dbReference type="Pfam" id="PF00520"/>
    </source>
</evidence>
<dbReference type="Proteomes" id="UP001163046">
    <property type="component" value="Unassembled WGS sequence"/>
</dbReference>
<dbReference type="InterPro" id="IPR028823">
    <property type="entry name" value="NALCN"/>
</dbReference>
<evidence type="ECO:0000256" key="3">
    <source>
        <dbReference type="ARBA" id="ARBA00022989"/>
    </source>
</evidence>
<gene>
    <name evidence="7" type="ORF">OS493_008751</name>
</gene>
<dbReference type="Pfam" id="PF00520">
    <property type="entry name" value="Ion_trans"/>
    <property type="match status" value="1"/>
</dbReference>
<keyword evidence="2 5" id="KW-0812">Transmembrane</keyword>
<dbReference type="FunFam" id="1.10.287.70:FF:000061">
    <property type="entry name" value="Sodium leak channel non-selective protein"/>
    <property type="match status" value="1"/>
</dbReference>
<accession>A0A9W9ZT68</accession>
<dbReference type="GO" id="GO:0005886">
    <property type="term" value="C:plasma membrane"/>
    <property type="evidence" value="ECO:0007669"/>
    <property type="project" value="TreeGrafter"/>
</dbReference>
<dbReference type="GO" id="GO:0032224">
    <property type="term" value="P:positive regulation of synaptic transmission, cholinergic"/>
    <property type="evidence" value="ECO:0007669"/>
    <property type="project" value="TreeGrafter"/>
</dbReference>
<organism evidence="7 8">
    <name type="scientific">Desmophyllum pertusum</name>
    <dbReference type="NCBI Taxonomy" id="174260"/>
    <lineage>
        <taxon>Eukaryota</taxon>
        <taxon>Metazoa</taxon>
        <taxon>Cnidaria</taxon>
        <taxon>Anthozoa</taxon>
        <taxon>Hexacorallia</taxon>
        <taxon>Scleractinia</taxon>
        <taxon>Caryophylliina</taxon>
        <taxon>Caryophylliidae</taxon>
        <taxon>Desmophyllum</taxon>
    </lineage>
</organism>
<dbReference type="PANTHER" id="PTHR46141:SF1">
    <property type="entry name" value="SODIUM LEAK CHANNEL NALCN"/>
    <property type="match status" value="1"/>
</dbReference>
<dbReference type="GO" id="GO:0032230">
    <property type="term" value="P:positive regulation of synaptic transmission, GABAergic"/>
    <property type="evidence" value="ECO:0007669"/>
    <property type="project" value="TreeGrafter"/>
</dbReference>
<evidence type="ECO:0000256" key="5">
    <source>
        <dbReference type="SAM" id="Phobius"/>
    </source>
</evidence>
<dbReference type="Gene3D" id="1.10.287.70">
    <property type="match status" value="1"/>
</dbReference>